<dbReference type="SUPFAM" id="SSF81383">
    <property type="entry name" value="F-box domain"/>
    <property type="match status" value="1"/>
</dbReference>
<dbReference type="Proteomes" id="UP000807469">
    <property type="component" value="Unassembled WGS sequence"/>
</dbReference>
<feature type="domain" description="F-box" evidence="1">
    <location>
        <begin position="15"/>
        <end position="61"/>
    </location>
</feature>
<organism evidence="2 3">
    <name type="scientific">Pholiota conissans</name>
    <dbReference type="NCBI Taxonomy" id="109636"/>
    <lineage>
        <taxon>Eukaryota</taxon>
        <taxon>Fungi</taxon>
        <taxon>Dikarya</taxon>
        <taxon>Basidiomycota</taxon>
        <taxon>Agaricomycotina</taxon>
        <taxon>Agaricomycetes</taxon>
        <taxon>Agaricomycetidae</taxon>
        <taxon>Agaricales</taxon>
        <taxon>Agaricineae</taxon>
        <taxon>Strophariaceae</taxon>
        <taxon>Pholiota</taxon>
    </lineage>
</organism>
<dbReference type="InterPro" id="IPR001810">
    <property type="entry name" value="F-box_dom"/>
</dbReference>
<accession>A0A9P5Z2Z0</accession>
<dbReference type="EMBL" id="MU155215">
    <property type="protein sequence ID" value="KAF9479325.1"/>
    <property type="molecule type" value="Genomic_DNA"/>
</dbReference>
<dbReference type="Pfam" id="PF00646">
    <property type="entry name" value="F-box"/>
    <property type="match status" value="1"/>
</dbReference>
<proteinExistence type="predicted"/>
<dbReference type="InterPro" id="IPR036047">
    <property type="entry name" value="F-box-like_dom_sf"/>
</dbReference>
<evidence type="ECO:0000313" key="2">
    <source>
        <dbReference type="EMBL" id="KAF9479325.1"/>
    </source>
</evidence>
<dbReference type="PROSITE" id="PS50181">
    <property type="entry name" value="FBOX"/>
    <property type="match status" value="1"/>
</dbReference>
<reference evidence="2" key="1">
    <citation type="submission" date="2020-11" db="EMBL/GenBank/DDBJ databases">
        <authorList>
            <consortium name="DOE Joint Genome Institute"/>
            <person name="Ahrendt S."/>
            <person name="Riley R."/>
            <person name="Andreopoulos W."/>
            <person name="Labutti K."/>
            <person name="Pangilinan J."/>
            <person name="Ruiz-Duenas F.J."/>
            <person name="Barrasa J.M."/>
            <person name="Sanchez-Garcia M."/>
            <person name="Camarero S."/>
            <person name="Miyauchi S."/>
            <person name="Serrano A."/>
            <person name="Linde D."/>
            <person name="Babiker R."/>
            <person name="Drula E."/>
            <person name="Ayuso-Fernandez I."/>
            <person name="Pacheco R."/>
            <person name="Padilla G."/>
            <person name="Ferreira P."/>
            <person name="Barriuso J."/>
            <person name="Kellner H."/>
            <person name="Castanera R."/>
            <person name="Alfaro M."/>
            <person name="Ramirez L."/>
            <person name="Pisabarro A.G."/>
            <person name="Kuo A."/>
            <person name="Tritt A."/>
            <person name="Lipzen A."/>
            <person name="He G."/>
            <person name="Yan M."/>
            <person name="Ng V."/>
            <person name="Cullen D."/>
            <person name="Martin F."/>
            <person name="Rosso M.-N."/>
            <person name="Henrissat B."/>
            <person name="Hibbett D."/>
            <person name="Martinez A.T."/>
            <person name="Grigoriev I.V."/>
        </authorList>
    </citation>
    <scope>NUCLEOTIDE SEQUENCE</scope>
    <source>
        <strain evidence="2">CIRM-BRFM 674</strain>
    </source>
</reference>
<name>A0A9P5Z2Z0_9AGAR</name>
<comment type="caution">
    <text evidence="2">The sequence shown here is derived from an EMBL/GenBank/DDBJ whole genome shotgun (WGS) entry which is preliminary data.</text>
</comment>
<keyword evidence="3" id="KW-1185">Reference proteome</keyword>
<protein>
    <recommendedName>
        <fullName evidence="1">F-box domain-containing protein</fullName>
    </recommendedName>
</protein>
<dbReference type="SMART" id="SM00256">
    <property type="entry name" value="FBOX"/>
    <property type="match status" value="1"/>
</dbReference>
<evidence type="ECO:0000313" key="3">
    <source>
        <dbReference type="Proteomes" id="UP000807469"/>
    </source>
</evidence>
<dbReference type="OrthoDB" id="2688364at2759"/>
<dbReference type="AlphaFoldDB" id="A0A9P5Z2Z0"/>
<dbReference type="Gene3D" id="1.20.1280.50">
    <property type="match status" value="1"/>
</dbReference>
<evidence type="ECO:0000259" key="1">
    <source>
        <dbReference type="PROSITE" id="PS50181"/>
    </source>
</evidence>
<gene>
    <name evidence="2" type="ORF">BDN70DRAFT_932655</name>
</gene>
<sequence length="530" mass="58803">MALALGAQASEGDPGSSLLSLPLDMQTYLLSFVAPLDILHLRMTCRSFYNIASQQIVWIEALRQICLANAIFLPTFPLDEMTVPELEHAAMAPYKWLALGYVGDGSGTRTSVGTHRIRNLSPVEASLHSDEMDPPEEDDFEVRSLFLVPGGRFLVTFSWRWICVWDLGFATPESSGSPIQNDTDVSEPIAKVKVDLHSMHLVHASPDGQSLRIFVSCPTYANDQKLTDVLHVFEIYPQHEDAELNLIGRLDVVVLKIWNFKTNGWTSWTVQGGFQQAIVTPTLVLLIHSTAVSIWRIPRLMVNAPLFSFVNPTPQPPALNIPYSVSRPPGDDVYSGPSDWYSGTPLPITYDVATITSLDEMHLQRYEIVLTDEPPYATLVETLAAVIPVRDDDDTLNLEPYRFCMDSLVAWWYETYTDTMNIYTGPVRAPQDAAGGSQRVLGVQTTAISAAGTASSFCPMSGRFAYLDDDDDSLQGVVVLDFLLPLGAMRSDNARPAAHPVELDNNLADSGRWMDDLTRWNANLYNPTQF</sequence>